<organism evidence="1 2">
    <name type="scientific">Brachionus plicatilis</name>
    <name type="common">Marine rotifer</name>
    <name type="synonym">Brachionus muelleri</name>
    <dbReference type="NCBI Taxonomy" id="10195"/>
    <lineage>
        <taxon>Eukaryota</taxon>
        <taxon>Metazoa</taxon>
        <taxon>Spiralia</taxon>
        <taxon>Gnathifera</taxon>
        <taxon>Rotifera</taxon>
        <taxon>Eurotatoria</taxon>
        <taxon>Monogononta</taxon>
        <taxon>Pseudotrocha</taxon>
        <taxon>Ploima</taxon>
        <taxon>Brachionidae</taxon>
        <taxon>Brachionus</taxon>
    </lineage>
</organism>
<accession>A0A3M7R7Y5</accession>
<evidence type="ECO:0000313" key="2">
    <source>
        <dbReference type="Proteomes" id="UP000276133"/>
    </source>
</evidence>
<gene>
    <name evidence="1" type="ORF">BpHYR1_030496</name>
</gene>
<evidence type="ECO:0000313" key="1">
    <source>
        <dbReference type="EMBL" id="RNA19687.1"/>
    </source>
</evidence>
<name>A0A3M7R7Y5_BRAPC</name>
<protein>
    <submittedName>
        <fullName evidence="1">Uncharacterized protein</fullName>
    </submittedName>
</protein>
<sequence length="105" mass="11953">MRQVRIGSWSFCSSVSWPSPFSVSFSEFFFNFFARKNSILLFNVNNLLRLLDIFFFGLLLDLEFIVERSDEAAASTAAVAELESSSPCVLKYLRNSLLPNILTQN</sequence>
<reference evidence="1 2" key="1">
    <citation type="journal article" date="2018" name="Sci. Rep.">
        <title>Genomic signatures of local adaptation to the degree of environmental predictability in rotifers.</title>
        <authorList>
            <person name="Franch-Gras L."/>
            <person name="Hahn C."/>
            <person name="Garcia-Roger E.M."/>
            <person name="Carmona M.J."/>
            <person name="Serra M."/>
            <person name="Gomez A."/>
        </authorList>
    </citation>
    <scope>NUCLEOTIDE SEQUENCE [LARGE SCALE GENOMIC DNA]</scope>
    <source>
        <strain evidence="1">HYR1</strain>
    </source>
</reference>
<dbReference type="EMBL" id="REGN01003995">
    <property type="protein sequence ID" value="RNA19687.1"/>
    <property type="molecule type" value="Genomic_DNA"/>
</dbReference>
<comment type="caution">
    <text evidence="1">The sequence shown here is derived from an EMBL/GenBank/DDBJ whole genome shotgun (WGS) entry which is preliminary data.</text>
</comment>
<dbReference type="Proteomes" id="UP000276133">
    <property type="component" value="Unassembled WGS sequence"/>
</dbReference>
<proteinExistence type="predicted"/>
<dbReference type="AlphaFoldDB" id="A0A3M7R7Y5"/>
<keyword evidence="2" id="KW-1185">Reference proteome</keyword>